<dbReference type="Pfam" id="PF01497">
    <property type="entry name" value="Peripla_BP_2"/>
    <property type="match status" value="1"/>
</dbReference>
<dbReference type="PANTHER" id="PTHR30535">
    <property type="entry name" value="VITAMIN B12-BINDING PROTEIN"/>
    <property type="match status" value="1"/>
</dbReference>
<dbReference type="InterPro" id="IPR002491">
    <property type="entry name" value="ABC_transptr_periplasmic_BD"/>
</dbReference>
<dbReference type="AlphaFoldDB" id="A0A7C2FFG6"/>
<keyword evidence="2" id="KW-0812">Transmembrane</keyword>
<dbReference type="Gene3D" id="3.40.50.1980">
    <property type="entry name" value="Nitrogenase molybdenum iron protein domain"/>
    <property type="match status" value="2"/>
</dbReference>
<dbReference type="GO" id="GO:0071281">
    <property type="term" value="P:cellular response to iron ion"/>
    <property type="evidence" value="ECO:0007669"/>
    <property type="project" value="TreeGrafter"/>
</dbReference>
<dbReference type="PROSITE" id="PS50983">
    <property type="entry name" value="FE_B12_PBP"/>
    <property type="match status" value="1"/>
</dbReference>
<dbReference type="PANTHER" id="PTHR30535:SF34">
    <property type="entry name" value="MOLYBDATE-BINDING PROTEIN MOLA"/>
    <property type="match status" value="1"/>
</dbReference>
<dbReference type="InterPro" id="IPR054828">
    <property type="entry name" value="Vit_B12_bind_prot"/>
</dbReference>
<evidence type="ECO:0000256" key="2">
    <source>
        <dbReference type="SAM" id="Phobius"/>
    </source>
</evidence>
<evidence type="ECO:0000313" key="4">
    <source>
        <dbReference type="EMBL" id="HEF87822.1"/>
    </source>
</evidence>
<dbReference type="SUPFAM" id="SSF53807">
    <property type="entry name" value="Helical backbone' metal receptor"/>
    <property type="match status" value="1"/>
</dbReference>
<comment type="caution">
    <text evidence="4">The sequence shown here is derived from an EMBL/GenBank/DDBJ whole genome shotgun (WGS) entry which is preliminary data.</text>
</comment>
<proteinExistence type="predicted"/>
<feature type="transmembrane region" description="Helical" evidence="2">
    <location>
        <begin position="320"/>
        <end position="345"/>
    </location>
</feature>
<dbReference type="NCBIfam" id="NF038402">
    <property type="entry name" value="TroA_like"/>
    <property type="match status" value="1"/>
</dbReference>
<evidence type="ECO:0000259" key="3">
    <source>
        <dbReference type="PROSITE" id="PS50983"/>
    </source>
</evidence>
<keyword evidence="2" id="KW-1133">Transmembrane helix</keyword>
<dbReference type="InterPro" id="IPR050902">
    <property type="entry name" value="ABC_Transporter_SBP"/>
</dbReference>
<evidence type="ECO:0000256" key="1">
    <source>
        <dbReference type="ARBA" id="ARBA00022729"/>
    </source>
</evidence>
<keyword evidence="1" id="KW-0732">Signal</keyword>
<accession>A0A7C2FFG6</accession>
<dbReference type="EMBL" id="DSJT01000034">
    <property type="protein sequence ID" value="HEF87822.1"/>
    <property type="molecule type" value="Genomic_DNA"/>
</dbReference>
<sequence>MVLDKMSKLIPALTVFTLLISLASISAESTPLVINDALGRNVELTRHPTRIVSLAPSITETLFELNAQQYIIGADDFSLEDWYLNIGKVLKEQNTTSVGGYWWSMVSVEKILSLNPDIVLADKGAHKPLLDVFQSYNVTVVYLNGGSARSVNDVLSDIYLLGELFNSTVEAQALVDRLIKSLEEGRMLLEKYHGLRVLVVVDFWQGIWVAGRATYVDDILARLGLSNAASTFGWSAVSIEKIHEWKPDIIMIAAPYASRDTIEEAGLLDLGVPVIVLDREKVDILSRPGPMMVKIPEILDEALAEAFDSSKPVTAPVQDYGFAINFTFIILLAGLALAFAIGYYIGRR</sequence>
<feature type="domain" description="Fe/B12 periplasmic-binding" evidence="3">
    <location>
        <begin position="50"/>
        <end position="311"/>
    </location>
</feature>
<name>A0A7C2FFG6_9CREN</name>
<gene>
    <name evidence="4" type="ORF">ENP55_06040</name>
</gene>
<organism evidence="4">
    <name type="scientific">Thermosphaera aggregans</name>
    <dbReference type="NCBI Taxonomy" id="54254"/>
    <lineage>
        <taxon>Archaea</taxon>
        <taxon>Thermoproteota</taxon>
        <taxon>Thermoprotei</taxon>
        <taxon>Desulfurococcales</taxon>
        <taxon>Desulfurococcaceae</taxon>
        <taxon>Thermosphaera</taxon>
    </lineage>
</organism>
<reference evidence="4" key="1">
    <citation type="journal article" date="2020" name="mSystems">
        <title>Genome- and Community-Level Interaction Insights into Carbon Utilization and Element Cycling Functions of Hydrothermarchaeota in Hydrothermal Sediment.</title>
        <authorList>
            <person name="Zhou Z."/>
            <person name="Liu Y."/>
            <person name="Xu W."/>
            <person name="Pan J."/>
            <person name="Luo Z.H."/>
            <person name="Li M."/>
        </authorList>
    </citation>
    <scope>NUCLEOTIDE SEQUENCE [LARGE SCALE GENOMIC DNA]</scope>
    <source>
        <strain evidence="4">SpSt-23</strain>
    </source>
</reference>
<protein>
    <submittedName>
        <fullName evidence="4">Iron ABC transporter substrate-binding protein</fullName>
    </submittedName>
</protein>
<keyword evidence="2" id="KW-0472">Membrane</keyword>